<name>A0ABS7PZW9_9ACTN</name>
<feature type="domain" description="DUF6801" evidence="3">
    <location>
        <begin position="44"/>
        <end position="179"/>
    </location>
</feature>
<keyword evidence="2" id="KW-0732">Signal</keyword>
<evidence type="ECO:0000313" key="4">
    <source>
        <dbReference type="EMBL" id="MBY8876429.1"/>
    </source>
</evidence>
<proteinExistence type="predicted"/>
<dbReference type="InterPro" id="IPR046542">
    <property type="entry name" value="DUF6801"/>
</dbReference>
<comment type="caution">
    <text evidence="4">The sequence shown here is derived from an EMBL/GenBank/DDBJ whole genome shotgun (WGS) entry which is preliminary data.</text>
</comment>
<accession>A0ABS7PZW9</accession>
<evidence type="ECO:0000313" key="5">
    <source>
        <dbReference type="Proteomes" id="UP000778578"/>
    </source>
</evidence>
<dbReference type="Proteomes" id="UP000778578">
    <property type="component" value="Unassembled WGS sequence"/>
</dbReference>
<feature type="region of interest" description="Disordered" evidence="1">
    <location>
        <begin position="250"/>
        <end position="333"/>
    </location>
</feature>
<sequence>MRGGVRPRRSVRFAAVATAALVAGALPGTNSAASGGRGELSLAYACQFASGEQDVTIAFTQRFPQTATAGKPIQPGDLAMAVTIPRAGVTAMLPAATASVSAESDLTAHITQGSSDADADWSGLTAPETSLAGTDDVVLTLTGKAPAVTVTASGDVAFSVGVLTLTLHPRAAAAGTPTTPAPGPTTARAAGTATAAATDTNATTADGTTANGTASDGTTADGTTASGAAAAGDVTGTCTPEPGQDAVLATVHVPGPTGTTLPGHSAAAGPVAGRGGRSTGHASGADGTASGSSGPSAAAGRAGGTIVPLDQPVHSGVSTCGKTPIAPLDPRRLPPVSDTGIVVPMPGQPAFPPGPMCGFAVGFSNVNKLNGAMIINDPHAKPVLAEVNSGQRKVLDYSKQYVEVDSIIDLRLPPSASTFLTFGFMPTTADVEFIPRGVFTVVQTGDDFFGEPILTTIGGYQDIRIHNVRINGTPLDVGPDCHTAKPLDIVLHGRKDSGLPDDDGKPDYFIDAGGPLTDEDLVIPPFTGCASHGENLDALFTAALSGPGNSLNISQGPLCDPINVPESCLPEIPIPQLPQRKKS</sequence>
<organism evidence="4 5">
    <name type="scientific">Actinacidiphila acidipaludis</name>
    <dbReference type="NCBI Taxonomy" id="2873382"/>
    <lineage>
        <taxon>Bacteria</taxon>
        <taxon>Bacillati</taxon>
        <taxon>Actinomycetota</taxon>
        <taxon>Actinomycetes</taxon>
        <taxon>Kitasatosporales</taxon>
        <taxon>Streptomycetaceae</taxon>
        <taxon>Actinacidiphila</taxon>
    </lineage>
</organism>
<keyword evidence="5" id="KW-1185">Reference proteome</keyword>
<feature type="chain" id="PRO_5047213299" description="DUF6801 domain-containing protein" evidence="2">
    <location>
        <begin position="33"/>
        <end position="583"/>
    </location>
</feature>
<reference evidence="4 5" key="1">
    <citation type="submission" date="2021-08" db="EMBL/GenBank/DDBJ databases">
        <title>WGS of actinomycetes from Thailand.</title>
        <authorList>
            <person name="Thawai C."/>
        </authorList>
    </citation>
    <scope>NUCLEOTIDE SEQUENCE [LARGE SCALE GENOMIC DNA]</scope>
    <source>
        <strain evidence="4 5">PLK6-54</strain>
    </source>
</reference>
<gene>
    <name evidence="4" type="ORF">K7862_02085</name>
</gene>
<evidence type="ECO:0000256" key="2">
    <source>
        <dbReference type="SAM" id="SignalP"/>
    </source>
</evidence>
<feature type="signal peptide" evidence="2">
    <location>
        <begin position="1"/>
        <end position="32"/>
    </location>
</feature>
<evidence type="ECO:0000259" key="3">
    <source>
        <dbReference type="Pfam" id="PF20611"/>
    </source>
</evidence>
<dbReference type="Pfam" id="PF20611">
    <property type="entry name" value="DUF6801"/>
    <property type="match status" value="1"/>
</dbReference>
<feature type="region of interest" description="Disordered" evidence="1">
    <location>
        <begin position="173"/>
        <end position="219"/>
    </location>
</feature>
<protein>
    <recommendedName>
        <fullName evidence="3">DUF6801 domain-containing protein</fullName>
    </recommendedName>
</protein>
<evidence type="ECO:0000256" key="1">
    <source>
        <dbReference type="SAM" id="MobiDB-lite"/>
    </source>
</evidence>
<feature type="compositionally biased region" description="Low complexity" evidence="1">
    <location>
        <begin position="279"/>
        <end position="300"/>
    </location>
</feature>
<dbReference type="EMBL" id="JAINZZ010000002">
    <property type="protein sequence ID" value="MBY8876429.1"/>
    <property type="molecule type" value="Genomic_DNA"/>
</dbReference>